<gene>
    <name evidence="2" type="ORF">AKJ61_03875</name>
</gene>
<dbReference type="InterPro" id="IPR023140">
    <property type="entry name" value="DUF357"/>
</dbReference>
<dbReference type="EMBL" id="LHXK01000067">
    <property type="protein sequence ID" value="KXA88951.1"/>
    <property type="molecule type" value="Genomic_DNA"/>
</dbReference>
<reference evidence="2 3" key="1">
    <citation type="journal article" date="2016" name="Sci. Rep.">
        <title>Metabolic traits of an uncultured archaeal lineage -MSBL1- from brine pools of the Red Sea.</title>
        <authorList>
            <person name="Mwirichia R."/>
            <person name="Alam I."/>
            <person name="Rashid M."/>
            <person name="Vinu M."/>
            <person name="Ba-Alawi W."/>
            <person name="Anthony Kamau A."/>
            <person name="Kamanda Ngugi D."/>
            <person name="Goker M."/>
            <person name="Klenk H.P."/>
            <person name="Bajic V."/>
            <person name="Stingl U."/>
        </authorList>
    </citation>
    <scope>NUCLEOTIDE SEQUENCE [LARGE SCALE GENOMIC DNA]</scope>
    <source>
        <strain evidence="2">SCGC-AAA259B11</strain>
    </source>
</reference>
<proteinExistence type="predicted"/>
<accession>A0A133U432</accession>
<dbReference type="AlphaFoldDB" id="A0A133U432"/>
<dbReference type="Pfam" id="PF04010">
    <property type="entry name" value="DUF357"/>
    <property type="match status" value="1"/>
</dbReference>
<organism evidence="2 3">
    <name type="scientific">candidate division MSBL1 archaeon SCGC-AAA259B11</name>
    <dbReference type="NCBI Taxonomy" id="1698260"/>
    <lineage>
        <taxon>Archaea</taxon>
        <taxon>Methanobacteriati</taxon>
        <taxon>Methanobacteriota</taxon>
        <taxon>candidate division MSBL1</taxon>
    </lineage>
</organism>
<name>A0A133U432_9EURY</name>
<dbReference type="InterPro" id="IPR036809">
    <property type="entry name" value="AF1782-like_sf"/>
</dbReference>
<dbReference type="Proteomes" id="UP000070184">
    <property type="component" value="Unassembled WGS sequence"/>
</dbReference>
<evidence type="ECO:0000313" key="3">
    <source>
        <dbReference type="Proteomes" id="UP000070184"/>
    </source>
</evidence>
<sequence length="82" mass="9883">MLRNELENKIEKWSHKLDEKLNRIRAVDDHGERILENAEAYRRDSDHFFENDELIESFESLIWAWAFLEIGENLNHLATIDE</sequence>
<evidence type="ECO:0000313" key="2">
    <source>
        <dbReference type="EMBL" id="KXA88951.1"/>
    </source>
</evidence>
<evidence type="ECO:0000259" key="1">
    <source>
        <dbReference type="Pfam" id="PF04010"/>
    </source>
</evidence>
<dbReference type="SUPFAM" id="SSF158372">
    <property type="entry name" value="AF1782-like"/>
    <property type="match status" value="1"/>
</dbReference>
<protein>
    <recommendedName>
        <fullName evidence="1">DUF357 domain-containing protein</fullName>
    </recommendedName>
</protein>
<keyword evidence="3" id="KW-1185">Reference proteome</keyword>
<comment type="caution">
    <text evidence="2">The sequence shown here is derived from an EMBL/GenBank/DDBJ whole genome shotgun (WGS) entry which is preliminary data.</text>
</comment>
<dbReference type="Gene3D" id="1.20.1270.90">
    <property type="entry name" value="AF1782-like"/>
    <property type="match status" value="1"/>
</dbReference>
<feature type="domain" description="DUF357" evidence="1">
    <location>
        <begin position="12"/>
        <end position="74"/>
    </location>
</feature>